<evidence type="ECO:0000256" key="1">
    <source>
        <dbReference type="ARBA" id="ARBA00004141"/>
    </source>
</evidence>
<feature type="transmembrane region" description="Helical" evidence="6">
    <location>
        <begin position="97"/>
        <end position="119"/>
    </location>
</feature>
<dbReference type="Gene3D" id="1.20.1250.20">
    <property type="entry name" value="MFS general substrate transporter like domains"/>
    <property type="match status" value="1"/>
</dbReference>
<keyword evidence="4 6" id="KW-1133">Transmembrane helix</keyword>
<evidence type="ECO:0000256" key="5">
    <source>
        <dbReference type="ARBA" id="ARBA00023136"/>
    </source>
</evidence>
<keyword evidence="9" id="KW-1185">Reference proteome</keyword>
<keyword evidence="5 6" id="KW-0472">Membrane</keyword>
<dbReference type="InterPro" id="IPR020846">
    <property type="entry name" value="MFS_dom"/>
</dbReference>
<accession>A0A0U1LKR8</accession>
<dbReference type="GO" id="GO:0005351">
    <property type="term" value="F:carbohydrate:proton symporter activity"/>
    <property type="evidence" value="ECO:0007669"/>
    <property type="project" value="TreeGrafter"/>
</dbReference>
<dbReference type="GO" id="GO:0016020">
    <property type="term" value="C:membrane"/>
    <property type="evidence" value="ECO:0007669"/>
    <property type="project" value="UniProtKB-SubCell"/>
</dbReference>
<evidence type="ECO:0000313" key="8">
    <source>
        <dbReference type="EMBL" id="CRG83545.1"/>
    </source>
</evidence>
<proteinExistence type="inferred from homology"/>
<evidence type="ECO:0000313" key="9">
    <source>
        <dbReference type="Proteomes" id="UP000054383"/>
    </source>
</evidence>
<dbReference type="InterPro" id="IPR005828">
    <property type="entry name" value="MFS_sugar_transport-like"/>
</dbReference>
<comment type="similarity">
    <text evidence="2">Belongs to the major facilitator superfamily. Sugar transporter (TC 2.A.1.1) family.</text>
</comment>
<feature type="transmembrane region" description="Helical" evidence="6">
    <location>
        <begin position="125"/>
        <end position="145"/>
    </location>
</feature>
<name>A0A0U1LKR8_TALIS</name>
<protein>
    <recommendedName>
        <fullName evidence="7">Major facilitator superfamily (MFS) profile domain-containing protein</fullName>
    </recommendedName>
</protein>
<keyword evidence="3 6" id="KW-0812">Transmembrane</keyword>
<feature type="transmembrane region" description="Helical" evidence="6">
    <location>
        <begin position="166"/>
        <end position="184"/>
    </location>
</feature>
<evidence type="ECO:0000256" key="2">
    <source>
        <dbReference type="ARBA" id="ARBA00010992"/>
    </source>
</evidence>
<feature type="transmembrane region" description="Helical" evidence="6">
    <location>
        <begin position="72"/>
        <end position="90"/>
    </location>
</feature>
<comment type="subcellular location">
    <subcellularLocation>
        <location evidence="1">Membrane</location>
        <topology evidence="1">Multi-pass membrane protein</topology>
    </subcellularLocation>
</comment>
<feature type="domain" description="Major facilitator superfamily (MFS) profile" evidence="7">
    <location>
        <begin position="30"/>
        <end position="261"/>
    </location>
</feature>
<dbReference type="AlphaFoldDB" id="A0A0U1LKR8"/>
<reference evidence="8 9" key="1">
    <citation type="submission" date="2015-04" db="EMBL/GenBank/DDBJ databases">
        <authorList>
            <person name="Syromyatnikov M.Y."/>
            <person name="Popov V.N."/>
        </authorList>
    </citation>
    <scope>NUCLEOTIDE SEQUENCE [LARGE SCALE GENOMIC DNA]</scope>
    <source>
        <strain evidence="8">WF-38-12</strain>
    </source>
</reference>
<dbReference type="Pfam" id="PF00083">
    <property type="entry name" value="Sugar_tr"/>
    <property type="match status" value="1"/>
</dbReference>
<sequence length="261" mass="29160">MVASISREATMKDQAGWSAFFKTKGNLHRLSICIFTGIMSEWVGNCLITFYLAPVLRSIGVHNPRAQASVNLGLQIWNAATSACGALASTRFGRRTLWLSSMSIMLFFFALITCLSGIFIERHLISAGVAVLPMLFLFYAGYNMACSTISVSYTLDILPFYLRSKGVSLFFTVDAAAASLSQYINPLAFNALSWKLYFVYIGCLFAFLGIVYFLFPETKDCLWEEIAVIFDRPKATADSDMIPLRNNSIQTEMEKETRLEV</sequence>
<dbReference type="EMBL" id="CVMT01000001">
    <property type="protein sequence ID" value="CRG83545.1"/>
    <property type="molecule type" value="Genomic_DNA"/>
</dbReference>
<dbReference type="InterPro" id="IPR050360">
    <property type="entry name" value="MFS_Sugar_Transporters"/>
</dbReference>
<feature type="transmembrane region" description="Helical" evidence="6">
    <location>
        <begin position="30"/>
        <end position="52"/>
    </location>
</feature>
<feature type="transmembrane region" description="Helical" evidence="6">
    <location>
        <begin position="196"/>
        <end position="215"/>
    </location>
</feature>
<dbReference type="InterPro" id="IPR036259">
    <property type="entry name" value="MFS_trans_sf"/>
</dbReference>
<dbReference type="OMA" id="IVWTIAN"/>
<gene>
    <name evidence="8" type="ORF">PISL3812_00898</name>
</gene>
<dbReference type="SUPFAM" id="SSF103473">
    <property type="entry name" value="MFS general substrate transporter"/>
    <property type="match status" value="1"/>
</dbReference>
<evidence type="ECO:0000256" key="4">
    <source>
        <dbReference type="ARBA" id="ARBA00022989"/>
    </source>
</evidence>
<organism evidence="8 9">
    <name type="scientific">Talaromyces islandicus</name>
    <name type="common">Penicillium islandicum</name>
    <dbReference type="NCBI Taxonomy" id="28573"/>
    <lineage>
        <taxon>Eukaryota</taxon>
        <taxon>Fungi</taxon>
        <taxon>Dikarya</taxon>
        <taxon>Ascomycota</taxon>
        <taxon>Pezizomycotina</taxon>
        <taxon>Eurotiomycetes</taxon>
        <taxon>Eurotiomycetidae</taxon>
        <taxon>Eurotiales</taxon>
        <taxon>Trichocomaceae</taxon>
        <taxon>Talaromyces</taxon>
        <taxon>Talaromyces sect. Islandici</taxon>
    </lineage>
</organism>
<evidence type="ECO:0000256" key="6">
    <source>
        <dbReference type="SAM" id="Phobius"/>
    </source>
</evidence>
<dbReference type="Proteomes" id="UP000054383">
    <property type="component" value="Unassembled WGS sequence"/>
</dbReference>
<dbReference type="OrthoDB" id="6133115at2759"/>
<dbReference type="PANTHER" id="PTHR48022:SF52">
    <property type="entry name" value="SUGAR TRANSPORTER, PUTATIVE-RELATED"/>
    <property type="match status" value="1"/>
</dbReference>
<dbReference type="PANTHER" id="PTHR48022">
    <property type="entry name" value="PLASTIDIC GLUCOSE TRANSPORTER 4"/>
    <property type="match status" value="1"/>
</dbReference>
<evidence type="ECO:0000259" key="7">
    <source>
        <dbReference type="PROSITE" id="PS50850"/>
    </source>
</evidence>
<dbReference type="PROSITE" id="PS50850">
    <property type="entry name" value="MFS"/>
    <property type="match status" value="1"/>
</dbReference>
<evidence type="ECO:0000256" key="3">
    <source>
        <dbReference type="ARBA" id="ARBA00022692"/>
    </source>
</evidence>